<dbReference type="AlphaFoldDB" id="A0A2V3IG26"/>
<name>A0A2V3IG26_9FLOR</name>
<dbReference type="Proteomes" id="UP000247409">
    <property type="component" value="Unassembled WGS sequence"/>
</dbReference>
<evidence type="ECO:0000313" key="3">
    <source>
        <dbReference type="Proteomes" id="UP000247409"/>
    </source>
</evidence>
<protein>
    <submittedName>
        <fullName evidence="2">Uncharacterized protein</fullName>
    </submittedName>
</protein>
<accession>A0A2V3IG26</accession>
<dbReference type="EMBL" id="NBIV01000247">
    <property type="protein sequence ID" value="PXF41002.1"/>
    <property type="molecule type" value="Genomic_DNA"/>
</dbReference>
<feature type="region of interest" description="Disordered" evidence="1">
    <location>
        <begin position="226"/>
        <end position="284"/>
    </location>
</feature>
<keyword evidence="3" id="KW-1185">Reference proteome</keyword>
<reference evidence="2 3" key="1">
    <citation type="journal article" date="2018" name="Mol. Biol. Evol.">
        <title>Analysis of the draft genome of the red seaweed Gracilariopsis chorda provides insights into genome size evolution in Rhodophyta.</title>
        <authorList>
            <person name="Lee J."/>
            <person name="Yang E.C."/>
            <person name="Graf L."/>
            <person name="Yang J.H."/>
            <person name="Qiu H."/>
            <person name="Zel Zion U."/>
            <person name="Chan C.X."/>
            <person name="Stephens T.G."/>
            <person name="Weber A.P.M."/>
            <person name="Boo G.H."/>
            <person name="Boo S.M."/>
            <person name="Kim K.M."/>
            <person name="Shin Y."/>
            <person name="Jung M."/>
            <person name="Lee S.J."/>
            <person name="Yim H.S."/>
            <person name="Lee J.H."/>
            <person name="Bhattacharya D."/>
            <person name="Yoon H.S."/>
        </authorList>
    </citation>
    <scope>NUCLEOTIDE SEQUENCE [LARGE SCALE GENOMIC DNA]</scope>
    <source>
        <strain evidence="2 3">SKKU-2015</strain>
        <tissue evidence="2">Whole body</tissue>
    </source>
</reference>
<sequence length="399" mass="45100">MSNSENVAGSGPETATDTVRKTIIESVEAPRLKDISTEDFVLFKQKREVYERKIAEKNAESGIQVPLTTYRNSITKPVLDMFVTACWVPVESVEDITEQHLRQCVEEQARVNPEEYDLAQIERDLKYVRMDKNTKSNSLDMQVLRLGLKYSTTLENLGYSEFIEKQPQLAVKHVIKRVTHEQLRKRMLLTIKLRKKEGFKKNYKVFMRELVKEAKQIDRHEAAKGFKARSNFSDSDDDLEHKEGPKPDRANKDRRKKKGASGSGSNGKSNAGKEKPKRDRPSCLNPVCDGHHYMNECPSTSDEDKKKLVAEYHEAKKARKGAEKMRKGDKYKGNIGTVSGAEIEENSSLFSATFCTGAVEGIVLADQGSDIYVIPPSLLTLILEVDASLQVIELDETLE</sequence>
<organism evidence="2 3">
    <name type="scientific">Gracilariopsis chorda</name>
    <dbReference type="NCBI Taxonomy" id="448386"/>
    <lineage>
        <taxon>Eukaryota</taxon>
        <taxon>Rhodophyta</taxon>
        <taxon>Florideophyceae</taxon>
        <taxon>Rhodymeniophycidae</taxon>
        <taxon>Gracilariales</taxon>
        <taxon>Gracilariaceae</taxon>
        <taxon>Gracilariopsis</taxon>
    </lineage>
</organism>
<comment type="caution">
    <text evidence="2">The sequence shown here is derived from an EMBL/GenBank/DDBJ whole genome shotgun (WGS) entry which is preliminary data.</text>
</comment>
<gene>
    <name evidence="2" type="ORF">BWQ96_09297</name>
</gene>
<evidence type="ECO:0000256" key="1">
    <source>
        <dbReference type="SAM" id="MobiDB-lite"/>
    </source>
</evidence>
<dbReference type="OrthoDB" id="126052at2759"/>
<evidence type="ECO:0000313" key="2">
    <source>
        <dbReference type="EMBL" id="PXF41002.1"/>
    </source>
</evidence>
<proteinExistence type="predicted"/>
<feature type="compositionally biased region" description="Basic and acidic residues" evidence="1">
    <location>
        <begin position="239"/>
        <end position="251"/>
    </location>
</feature>
<feature type="compositionally biased region" description="Basic and acidic residues" evidence="1">
    <location>
        <begin position="271"/>
        <end position="281"/>
    </location>
</feature>